<dbReference type="Proteomes" id="UP000245539">
    <property type="component" value="Unassembled WGS sequence"/>
</dbReference>
<dbReference type="AlphaFoldDB" id="A0A317CM49"/>
<sequence length="246" mass="27841">MQTSDANLALCKNWYESLAGKQALSELDALCASYMSEIFGYYALEMGALSGHTHFAEHSRVAFSTSLGMDPATNDVIATPEQLPIETDNIDLVLASHVLESSYDPHQVLREIDRILVPEGQLILIGFNPWSLMRSGRQLRKKGDLPVMSRVRDWFALLGFEMMDVQYLGFRPALQNEKLYQRLSWMESFGKVAMPLFSNLYVIHAKKQVIARRPYKKVWKAPVLLSGGKVALNRTAQRVRKENFSG</sequence>
<dbReference type="InterPro" id="IPR029063">
    <property type="entry name" value="SAM-dependent_MTases_sf"/>
</dbReference>
<feature type="domain" description="Methyltransferase type 11" evidence="1">
    <location>
        <begin position="76"/>
        <end position="124"/>
    </location>
</feature>
<dbReference type="GO" id="GO:0008757">
    <property type="term" value="F:S-adenosylmethionine-dependent methyltransferase activity"/>
    <property type="evidence" value="ECO:0007669"/>
    <property type="project" value="InterPro"/>
</dbReference>
<gene>
    <name evidence="2" type="ORF">DKW60_06150</name>
</gene>
<keyword evidence="2" id="KW-0808">Transferase</keyword>
<dbReference type="Pfam" id="PF08241">
    <property type="entry name" value="Methyltransf_11"/>
    <property type="match status" value="1"/>
</dbReference>
<evidence type="ECO:0000313" key="3">
    <source>
        <dbReference type="Proteomes" id="UP000245539"/>
    </source>
</evidence>
<dbReference type="Gene3D" id="3.40.50.150">
    <property type="entry name" value="Vaccinia Virus protein VP39"/>
    <property type="match status" value="1"/>
</dbReference>
<keyword evidence="3" id="KW-1185">Reference proteome</keyword>
<dbReference type="RefSeq" id="WP_109836788.1">
    <property type="nucleotide sequence ID" value="NZ_QGKM01000012.1"/>
</dbReference>
<name>A0A317CM49_9GAMM</name>
<evidence type="ECO:0000313" key="2">
    <source>
        <dbReference type="EMBL" id="PWQ99297.1"/>
    </source>
</evidence>
<reference evidence="2 3" key="1">
    <citation type="submission" date="2018-05" db="EMBL/GenBank/DDBJ databases">
        <title>Leucothrix arctica sp. nov., isolated from Arctic seawater.</title>
        <authorList>
            <person name="Choi A."/>
            <person name="Baek K."/>
        </authorList>
    </citation>
    <scope>NUCLEOTIDE SEQUENCE [LARGE SCALE GENOMIC DNA]</scope>
    <source>
        <strain evidence="2 3">JCM 18388</strain>
    </source>
</reference>
<proteinExistence type="predicted"/>
<dbReference type="SUPFAM" id="SSF53335">
    <property type="entry name" value="S-adenosyl-L-methionine-dependent methyltransferases"/>
    <property type="match status" value="1"/>
</dbReference>
<dbReference type="EMBL" id="QGKM01000012">
    <property type="protein sequence ID" value="PWQ99297.1"/>
    <property type="molecule type" value="Genomic_DNA"/>
</dbReference>
<dbReference type="OrthoDB" id="6191410at2"/>
<comment type="caution">
    <text evidence="2">The sequence shown here is derived from an EMBL/GenBank/DDBJ whole genome shotgun (WGS) entry which is preliminary data.</text>
</comment>
<protein>
    <submittedName>
        <fullName evidence="2">Methyltransferase type 11</fullName>
    </submittedName>
</protein>
<dbReference type="InterPro" id="IPR013216">
    <property type="entry name" value="Methyltransf_11"/>
</dbReference>
<keyword evidence="2" id="KW-0489">Methyltransferase</keyword>
<accession>A0A317CM49</accession>
<organism evidence="2 3">
    <name type="scientific">Leucothrix pacifica</name>
    <dbReference type="NCBI Taxonomy" id="1247513"/>
    <lineage>
        <taxon>Bacteria</taxon>
        <taxon>Pseudomonadati</taxon>
        <taxon>Pseudomonadota</taxon>
        <taxon>Gammaproteobacteria</taxon>
        <taxon>Thiotrichales</taxon>
        <taxon>Thiotrichaceae</taxon>
        <taxon>Leucothrix</taxon>
    </lineage>
</organism>
<evidence type="ECO:0000259" key="1">
    <source>
        <dbReference type="Pfam" id="PF08241"/>
    </source>
</evidence>
<dbReference type="GO" id="GO:0032259">
    <property type="term" value="P:methylation"/>
    <property type="evidence" value="ECO:0007669"/>
    <property type="project" value="UniProtKB-KW"/>
</dbReference>